<gene>
    <name evidence="2" type="ORF">F2Z25_03990</name>
    <name evidence="1" type="ORF">F2Z29_01055</name>
</gene>
<dbReference type="Proteomes" id="UP000429838">
    <property type="component" value="Unassembled WGS sequence"/>
</dbReference>
<organism evidence="1 4">
    <name type="scientific">Bacteroides fragilis</name>
    <dbReference type="NCBI Taxonomy" id="817"/>
    <lineage>
        <taxon>Bacteria</taxon>
        <taxon>Pseudomonadati</taxon>
        <taxon>Bacteroidota</taxon>
        <taxon>Bacteroidia</taxon>
        <taxon>Bacteroidales</taxon>
        <taxon>Bacteroidaceae</taxon>
        <taxon>Bacteroides</taxon>
    </lineage>
</organism>
<dbReference type="EMBL" id="VWAW01000001">
    <property type="protein sequence ID" value="KAA5178848.1"/>
    <property type="molecule type" value="Genomic_DNA"/>
</dbReference>
<accession>A0A5M5WV90</accession>
<sequence length="76" mass="8720">MISGLWIFEYIANFLPSAVAAKFAATAEGKVYQTEHYNLSMIISVGFRVKAKRGVEFRRWASHFHVIYPHNDSSQK</sequence>
<proteinExistence type="predicted"/>
<evidence type="ECO:0000313" key="2">
    <source>
        <dbReference type="EMBL" id="KAA5209525.1"/>
    </source>
</evidence>
<dbReference type="InterPro" id="IPR011204">
    <property type="entry name" value="Virulence_RhuM-like"/>
</dbReference>
<evidence type="ECO:0000313" key="1">
    <source>
        <dbReference type="EMBL" id="KAA5178848.1"/>
    </source>
</evidence>
<dbReference type="EMBL" id="VWAQ01000003">
    <property type="protein sequence ID" value="KAA5209525.1"/>
    <property type="molecule type" value="Genomic_DNA"/>
</dbReference>
<dbReference type="Proteomes" id="UP000436803">
    <property type="component" value="Unassembled WGS sequence"/>
</dbReference>
<dbReference type="AlphaFoldDB" id="A0A5M5WV90"/>
<protein>
    <submittedName>
        <fullName evidence="1">Virulence RhuM family protein</fullName>
    </submittedName>
</protein>
<evidence type="ECO:0000313" key="3">
    <source>
        <dbReference type="Proteomes" id="UP000429838"/>
    </source>
</evidence>
<dbReference type="RefSeq" id="WP_080584721.1">
    <property type="nucleotide sequence ID" value="NZ_CAXYBH010000034.1"/>
</dbReference>
<name>A0A5M5WV90_BACFG</name>
<evidence type="ECO:0000313" key="4">
    <source>
        <dbReference type="Proteomes" id="UP000436803"/>
    </source>
</evidence>
<comment type="caution">
    <text evidence="1">The sequence shown here is derived from an EMBL/GenBank/DDBJ whole genome shotgun (WGS) entry which is preliminary data.</text>
</comment>
<reference evidence="3 4" key="1">
    <citation type="journal article" date="2019" name="Nat. Med.">
        <title>A library of human gut bacterial isolates paired with longitudinal multiomics data enables mechanistic microbiome research.</title>
        <authorList>
            <person name="Poyet M."/>
            <person name="Groussin M."/>
            <person name="Gibbons S.M."/>
            <person name="Avila-Pacheco J."/>
            <person name="Jiang X."/>
            <person name="Kearney S.M."/>
            <person name="Perrotta A.R."/>
            <person name="Berdy B."/>
            <person name="Zhao S."/>
            <person name="Lieberman T.D."/>
            <person name="Swanson P.K."/>
            <person name="Smith M."/>
            <person name="Roesemann S."/>
            <person name="Alexander J.E."/>
            <person name="Rich S.A."/>
            <person name="Livny J."/>
            <person name="Vlamakis H."/>
            <person name="Clish C."/>
            <person name="Bullock K."/>
            <person name="Deik A."/>
            <person name="Scott J."/>
            <person name="Pierce K.A."/>
            <person name="Xavier R.J."/>
            <person name="Alm E.J."/>
        </authorList>
    </citation>
    <scope>NUCLEOTIDE SEQUENCE [LARGE SCALE GENOMIC DNA]</scope>
    <source>
        <strain evidence="2 3">BIOML-A1</strain>
        <strain evidence="1 4">BIOML-A7</strain>
    </source>
</reference>
<dbReference type="Pfam" id="PF13310">
    <property type="entry name" value="Virulence_RhuM"/>
    <property type="match status" value="1"/>
</dbReference>